<feature type="transmembrane region" description="Helical" evidence="8">
    <location>
        <begin position="419"/>
        <end position="439"/>
    </location>
</feature>
<feature type="transmembrane region" description="Helical" evidence="8">
    <location>
        <begin position="68"/>
        <end position="90"/>
    </location>
</feature>
<evidence type="ECO:0000256" key="6">
    <source>
        <dbReference type="ARBA" id="ARBA00038046"/>
    </source>
</evidence>
<dbReference type="Pfam" id="PF12349">
    <property type="entry name" value="Sterol-sensing"/>
    <property type="match status" value="1"/>
</dbReference>
<dbReference type="EMBL" id="CP111022">
    <property type="protein sequence ID" value="WAR18662.1"/>
    <property type="molecule type" value="Genomic_DNA"/>
</dbReference>
<comment type="similarity">
    <text evidence="6">Belongs to the dispatched family.</text>
</comment>
<evidence type="ECO:0000313" key="10">
    <source>
        <dbReference type="EMBL" id="WAR18662.1"/>
    </source>
</evidence>
<feature type="compositionally biased region" description="Basic and acidic residues" evidence="7">
    <location>
        <begin position="1084"/>
        <end position="1094"/>
    </location>
</feature>
<keyword evidence="5" id="KW-0325">Glycoprotein</keyword>
<evidence type="ECO:0000256" key="8">
    <source>
        <dbReference type="SAM" id="Phobius"/>
    </source>
</evidence>
<feature type="transmembrane region" description="Helical" evidence="8">
    <location>
        <begin position="961"/>
        <end position="986"/>
    </location>
</feature>
<organism evidence="10 11">
    <name type="scientific">Mya arenaria</name>
    <name type="common">Soft-shell clam</name>
    <dbReference type="NCBI Taxonomy" id="6604"/>
    <lineage>
        <taxon>Eukaryota</taxon>
        <taxon>Metazoa</taxon>
        <taxon>Spiralia</taxon>
        <taxon>Lophotrochozoa</taxon>
        <taxon>Mollusca</taxon>
        <taxon>Bivalvia</taxon>
        <taxon>Autobranchia</taxon>
        <taxon>Heteroconchia</taxon>
        <taxon>Euheterodonta</taxon>
        <taxon>Imparidentia</taxon>
        <taxon>Neoheterodontei</taxon>
        <taxon>Myida</taxon>
        <taxon>Myoidea</taxon>
        <taxon>Myidae</taxon>
        <taxon>Mya</taxon>
    </lineage>
</organism>
<gene>
    <name evidence="10" type="ORF">MAR_000500</name>
</gene>
<feature type="transmembrane region" description="Helical" evidence="8">
    <location>
        <begin position="451"/>
        <end position="470"/>
    </location>
</feature>
<keyword evidence="2 8" id="KW-0812">Transmembrane</keyword>
<feature type="transmembrane region" description="Helical" evidence="8">
    <location>
        <begin position="319"/>
        <end position="339"/>
    </location>
</feature>
<evidence type="ECO:0000313" key="11">
    <source>
        <dbReference type="Proteomes" id="UP001164746"/>
    </source>
</evidence>
<feature type="region of interest" description="Disordered" evidence="7">
    <location>
        <begin position="1"/>
        <end position="24"/>
    </location>
</feature>
<name>A0ABY7FAN3_MYAAR</name>
<proteinExistence type="inferred from homology"/>
<dbReference type="Proteomes" id="UP001164746">
    <property type="component" value="Chromosome 11"/>
</dbReference>
<sequence length="1094" mass="124731">MSDKISTGMSPNRVQPDTSTGRTLIEMDSPASTVDLDHMQALERQRRRREREPLLYCKLVTKYPVRAFLMALGGHILMVVISAGLVASGYDLLPVDFENLPLEINDQPWRPRDLAWHYRDEFDAYYSRTPSANFRENNYARADIFLFYDGMGSNVFTQERLQKIESIENELTAVAKYQSTYCQLESVVSCEKPLSIIRFFDGSYSSINAVFNDSNYNNINAVLYEASTNNLTAGLFRFFLGKDNEITASKAYSGITRSMVQLGYPLNGYDTEEEYEAHIRDWQVVDMKPILVRTRTDCKEMDFSYLSQMLWLEDVFNQAMKDVLCAVGSICFIFILILVHTRSLWVSGFAILSIVTSFVGANLVYRVVLGFKYIGFFHILTLFIILGIGADDIFVFYDVWRNTAYENYPSLAHRLSDAYRKSVFSMLFTSITTAVAFFASAISPLLATRSFGVFSGLVIIVNYTSVILYFPTVVNLYHQKFEQFKWSCFIFCEKNCTCCSKSEKKEIEEGDGNKPSHLTDTDVSAIGNGDVKGKSVINLQKENEVFVTRITVEKTKVTDNGYTKPALNGTDNGFAIGHVNKAFEANGDVPYVNSASSKHDARPEPMKRKQKSFMVRFFRNRYSWFVTHPVFRWLKVLKDSHVYSIADTHSVESFVLSDSDRTLIIYIAWGMLPNDMEDCHFSTPECDGKRRWDPDFNPSTPAAQTAMKAEQGTNWDLTYDYNKTAYFMKAHTSFYDSTKFNSSYAHYLEIPISYWLNNKNYTNEYGEDFYLFDHLIGEEKAEFTQPILTNSTFKYGNNIRYVGIQVNTTLRYQTLGYSEGIPVMDLWEEFVTSEMASMPTEMKNGFQVTRYIWHWLIVSQMLAQNAIYGIAIGVSLAFPILVLATGNVVTGFLATLSMCCSTVCVIGVIPLGGWKLGVLVSLNMCMVVGLTVDYVVHLAEGYSLSLHKDRRMRVRDMLDEMAVSVFFGAITTLGASLFMFLAQLSFFLQFGIFMFSTIGFSLFFSMGLFVTLMGLVGPEGDTGNLLALFRRVRAWCRSRKGRKEEDQKQEISASHFRPKTGKTIRADVPDKKKKMMKKKKNKKKKEEKEKKKNI</sequence>
<dbReference type="PANTHER" id="PTHR45951:SF7">
    <property type="entry name" value="SSD DOMAIN-CONTAINING PROTEIN"/>
    <property type="match status" value="1"/>
</dbReference>
<evidence type="ECO:0000256" key="4">
    <source>
        <dbReference type="ARBA" id="ARBA00023136"/>
    </source>
</evidence>
<dbReference type="InterPro" id="IPR052081">
    <property type="entry name" value="Dispatched_Hh_regulator"/>
</dbReference>
<feature type="transmembrane region" description="Helical" evidence="8">
    <location>
        <begin position="866"/>
        <end position="884"/>
    </location>
</feature>
<feature type="domain" description="SSD" evidence="9">
    <location>
        <begin position="341"/>
        <end position="476"/>
    </location>
</feature>
<keyword evidence="3 8" id="KW-1133">Transmembrane helix</keyword>
<accession>A0ABY7FAN3</accession>
<dbReference type="Gene3D" id="1.20.1640.10">
    <property type="entry name" value="Multidrug efflux transporter AcrB transmembrane domain"/>
    <property type="match status" value="2"/>
</dbReference>
<protein>
    <submittedName>
        <fullName evidence="10">DISP1-like protein</fullName>
    </submittedName>
</protein>
<feature type="transmembrane region" description="Helical" evidence="8">
    <location>
        <begin position="891"/>
        <end position="912"/>
    </location>
</feature>
<dbReference type="InterPro" id="IPR000731">
    <property type="entry name" value="SSD"/>
</dbReference>
<reference evidence="10" key="1">
    <citation type="submission" date="2022-11" db="EMBL/GenBank/DDBJ databases">
        <title>Centuries of genome instability and evolution in soft-shell clam transmissible cancer (bioRxiv).</title>
        <authorList>
            <person name="Hart S.F.M."/>
            <person name="Yonemitsu M.A."/>
            <person name="Giersch R.M."/>
            <person name="Beal B.F."/>
            <person name="Arriagada G."/>
            <person name="Davis B.W."/>
            <person name="Ostrander E.A."/>
            <person name="Goff S.P."/>
            <person name="Metzger M.J."/>
        </authorList>
    </citation>
    <scope>NUCLEOTIDE SEQUENCE</scope>
    <source>
        <strain evidence="10">MELC-2E11</strain>
        <tissue evidence="10">Siphon/mantle</tissue>
    </source>
</reference>
<feature type="transmembrane region" description="Helical" evidence="8">
    <location>
        <begin position="918"/>
        <end position="940"/>
    </location>
</feature>
<evidence type="ECO:0000256" key="3">
    <source>
        <dbReference type="ARBA" id="ARBA00022989"/>
    </source>
</evidence>
<dbReference type="InterPro" id="IPR053958">
    <property type="entry name" value="HMGCR/SNAP/NPC1-like_SSD"/>
</dbReference>
<dbReference type="PROSITE" id="PS50156">
    <property type="entry name" value="SSD"/>
    <property type="match status" value="1"/>
</dbReference>
<keyword evidence="11" id="KW-1185">Reference proteome</keyword>
<feature type="transmembrane region" description="Helical" evidence="8">
    <location>
        <begin position="345"/>
        <end position="365"/>
    </location>
</feature>
<feature type="region of interest" description="Disordered" evidence="7">
    <location>
        <begin position="1043"/>
        <end position="1094"/>
    </location>
</feature>
<keyword evidence="4 8" id="KW-0472">Membrane</keyword>
<feature type="compositionally biased region" description="Basic residues" evidence="7">
    <location>
        <begin position="1071"/>
        <end position="1083"/>
    </location>
</feature>
<feature type="transmembrane region" description="Helical" evidence="8">
    <location>
        <begin position="992"/>
        <end position="1016"/>
    </location>
</feature>
<feature type="transmembrane region" description="Helical" evidence="8">
    <location>
        <begin position="377"/>
        <end position="399"/>
    </location>
</feature>
<evidence type="ECO:0000259" key="9">
    <source>
        <dbReference type="PROSITE" id="PS50156"/>
    </source>
</evidence>
<comment type="subcellular location">
    <subcellularLocation>
        <location evidence="1">Membrane</location>
        <topology evidence="1">Multi-pass membrane protein</topology>
    </subcellularLocation>
</comment>
<evidence type="ECO:0000256" key="1">
    <source>
        <dbReference type="ARBA" id="ARBA00004141"/>
    </source>
</evidence>
<evidence type="ECO:0000256" key="2">
    <source>
        <dbReference type="ARBA" id="ARBA00022692"/>
    </source>
</evidence>
<dbReference type="PANTHER" id="PTHR45951">
    <property type="entry name" value="PROTEIN DISPATCHED-RELATED"/>
    <property type="match status" value="1"/>
</dbReference>
<evidence type="ECO:0000256" key="5">
    <source>
        <dbReference type="ARBA" id="ARBA00023180"/>
    </source>
</evidence>
<feature type="compositionally biased region" description="Polar residues" evidence="7">
    <location>
        <begin position="1"/>
        <end position="22"/>
    </location>
</feature>
<dbReference type="SUPFAM" id="SSF82866">
    <property type="entry name" value="Multidrug efflux transporter AcrB transmembrane domain"/>
    <property type="match status" value="2"/>
</dbReference>
<evidence type="ECO:0000256" key="7">
    <source>
        <dbReference type="SAM" id="MobiDB-lite"/>
    </source>
</evidence>